<dbReference type="AlphaFoldDB" id="M5G4S5"/>
<keyword evidence="2" id="KW-1185">Reference proteome</keyword>
<dbReference type="OrthoDB" id="2506088at2759"/>
<sequence>INPHMQTLVEPLHTIELGMVKYAWAHTCDQLAPNVKKKDDCILCHPIKGTPMSIVLQHLQGMNMEGWGTLEFEPEYICQYWGALNRKHFHTLVHCMPFVLWDLVSPDTLELWVILGLACAKIYKYNIKDKLKHEVKLIQALLHAFARANPDRMCGKAKPHLLMHLPDHVHLYGPVTLFTTQQFEQYNSIFWGSSVLSNHQSPSQHITSSSPIWSKFNTQLLADGFKIMKLSFGDKHLQKYWKRSLCRITGCMH</sequence>
<dbReference type="STRING" id="1858805.M5G4S5"/>
<accession>M5G4S5</accession>
<dbReference type="HOGENOM" id="CLU_004591_3_1_1"/>
<dbReference type="EMBL" id="JH795856">
    <property type="protein sequence ID" value="EJU05256.1"/>
    <property type="molecule type" value="Genomic_DNA"/>
</dbReference>
<reference evidence="1 2" key="1">
    <citation type="journal article" date="2012" name="Science">
        <title>The Paleozoic origin of enzymatic lignin decomposition reconstructed from 31 fungal genomes.</title>
        <authorList>
            <person name="Floudas D."/>
            <person name="Binder M."/>
            <person name="Riley R."/>
            <person name="Barry K."/>
            <person name="Blanchette R.A."/>
            <person name="Henrissat B."/>
            <person name="Martinez A.T."/>
            <person name="Otillar R."/>
            <person name="Spatafora J.W."/>
            <person name="Yadav J.S."/>
            <person name="Aerts A."/>
            <person name="Benoit I."/>
            <person name="Boyd A."/>
            <person name="Carlson A."/>
            <person name="Copeland A."/>
            <person name="Coutinho P.M."/>
            <person name="de Vries R.P."/>
            <person name="Ferreira P."/>
            <person name="Findley K."/>
            <person name="Foster B."/>
            <person name="Gaskell J."/>
            <person name="Glotzer D."/>
            <person name="Gorecki P."/>
            <person name="Heitman J."/>
            <person name="Hesse C."/>
            <person name="Hori C."/>
            <person name="Igarashi K."/>
            <person name="Jurgens J.A."/>
            <person name="Kallen N."/>
            <person name="Kersten P."/>
            <person name="Kohler A."/>
            <person name="Kuees U."/>
            <person name="Kumar T.K.A."/>
            <person name="Kuo A."/>
            <person name="LaButti K."/>
            <person name="Larrondo L.F."/>
            <person name="Lindquist E."/>
            <person name="Ling A."/>
            <person name="Lombard V."/>
            <person name="Lucas S."/>
            <person name="Lundell T."/>
            <person name="Martin R."/>
            <person name="McLaughlin D.J."/>
            <person name="Morgenstern I."/>
            <person name="Morin E."/>
            <person name="Murat C."/>
            <person name="Nagy L.G."/>
            <person name="Nolan M."/>
            <person name="Ohm R.A."/>
            <person name="Patyshakuliyeva A."/>
            <person name="Rokas A."/>
            <person name="Ruiz-Duenas F.J."/>
            <person name="Sabat G."/>
            <person name="Salamov A."/>
            <person name="Samejima M."/>
            <person name="Schmutz J."/>
            <person name="Slot J.C."/>
            <person name="St John F."/>
            <person name="Stenlid J."/>
            <person name="Sun H."/>
            <person name="Sun S."/>
            <person name="Syed K."/>
            <person name="Tsang A."/>
            <person name="Wiebenga A."/>
            <person name="Young D."/>
            <person name="Pisabarro A."/>
            <person name="Eastwood D.C."/>
            <person name="Martin F."/>
            <person name="Cullen D."/>
            <person name="Grigoriev I.V."/>
            <person name="Hibbett D.S."/>
        </authorList>
    </citation>
    <scope>NUCLEOTIDE SEQUENCE [LARGE SCALE GENOMIC DNA]</scope>
    <source>
        <strain evidence="1 2">DJM-731 SS1</strain>
    </source>
</reference>
<name>M5G4S5_DACPD</name>
<dbReference type="RefSeq" id="XP_040632150.1">
    <property type="nucleotide sequence ID" value="XM_040774718.1"/>
</dbReference>
<protein>
    <submittedName>
        <fullName evidence="1">Uncharacterized protein</fullName>
    </submittedName>
</protein>
<dbReference type="GeneID" id="63689780"/>
<proteinExistence type="predicted"/>
<organism evidence="1 2">
    <name type="scientific">Dacryopinax primogenitus (strain DJM 731)</name>
    <name type="common">Brown rot fungus</name>
    <dbReference type="NCBI Taxonomy" id="1858805"/>
    <lineage>
        <taxon>Eukaryota</taxon>
        <taxon>Fungi</taxon>
        <taxon>Dikarya</taxon>
        <taxon>Basidiomycota</taxon>
        <taxon>Agaricomycotina</taxon>
        <taxon>Dacrymycetes</taxon>
        <taxon>Dacrymycetales</taxon>
        <taxon>Dacrymycetaceae</taxon>
        <taxon>Dacryopinax</taxon>
    </lineage>
</organism>
<feature type="non-terminal residue" evidence="1">
    <location>
        <position position="253"/>
    </location>
</feature>
<dbReference type="Proteomes" id="UP000030653">
    <property type="component" value="Unassembled WGS sequence"/>
</dbReference>
<evidence type="ECO:0000313" key="1">
    <source>
        <dbReference type="EMBL" id="EJU05256.1"/>
    </source>
</evidence>
<gene>
    <name evidence="1" type="ORF">DACRYDRAFT_46591</name>
</gene>
<dbReference type="OMA" id="FEPEYIC"/>
<evidence type="ECO:0000313" key="2">
    <source>
        <dbReference type="Proteomes" id="UP000030653"/>
    </source>
</evidence>